<comment type="caution">
    <text evidence="2">The sequence shown here is derived from an EMBL/GenBank/DDBJ whole genome shotgun (WGS) entry which is preliminary data.</text>
</comment>
<feature type="chain" id="PRO_5031402500" description="DUF945 domain-containing protein" evidence="1">
    <location>
        <begin position="36"/>
        <end position="408"/>
    </location>
</feature>
<keyword evidence="3" id="KW-1185">Reference proteome</keyword>
<keyword evidence="1" id="KW-0732">Signal</keyword>
<gene>
    <name evidence="2" type="ORF">GGR00_002198</name>
</gene>
<sequence length="408" mass="42974">MNDSSQSQGTMMTQYRSAFSKLALSTFLFTLPLNAALAQDATAVAERLKAVLAGQNLALSWTSVSGDASETVLEGASIAMAGEDKPVSVGKVTLGGITEENGGYKIETVSTEAYSLTEGTTKVDVSPLTIGNVSLPAEGSTDPLASFLMYETANLDNVSVKIGDKQAFQMTNFQAEVTPPADGNAMEFTGSAEKFTADLSLVEDPQSKAAIDALGYQNISGDFQLEGTWQPTDGRMALSSYDITVDDAGTLGMTFDLGGYTVDFLKSVQDLQKKMADQPEGTDNSAQGLAMLGLMQQLTFNGATVRFDDDSVTNKVLEYVGKQQGMSAKDIANQAKAIVPFLLMELNNPELATQVTAAVTAYLDDPKSIEIAAKPASPVPFALLAASGMSNPKDLPKTLGLTVTANQD</sequence>
<evidence type="ECO:0008006" key="4">
    <source>
        <dbReference type="Google" id="ProtNLM"/>
    </source>
</evidence>
<accession>A0A7X0F789</accession>
<evidence type="ECO:0000256" key="1">
    <source>
        <dbReference type="SAM" id="SignalP"/>
    </source>
</evidence>
<evidence type="ECO:0000313" key="2">
    <source>
        <dbReference type="EMBL" id="MBB6354414.1"/>
    </source>
</evidence>
<protein>
    <recommendedName>
        <fullName evidence="4">DUF945 domain-containing protein</fullName>
    </recommendedName>
</protein>
<name>A0A7X0F789_9HYPH</name>
<organism evidence="2 3">
    <name type="scientific">Aminobacter aganoensis</name>
    <dbReference type="NCBI Taxonomy" id="83264"/>
    <lineage>
        <taxon>Bacteria</taxon>
        <taxon>Pseudomonadati</taxon>
        <taxon>Pseudomonadota</taxon>
        <taxon>Alphaproteobacteria</taxon>
        <taxon>Hyphomicrobiales</taxon>
        <taxon>Phyllobacteriaceae</taxon>
        <taxon>Aminobacter</taxon>
    </lineage>
</organism>
<reference evidence="2 3" key="1">
    <citation type="submission" date="2020-08" db="EMBL/GenBank/DDBJ databases">
        <title>Genomic Encyclopedia of Type Strains, Phase IV (KMG-IV): sequencing the most valuable type-strain genomes for metagenomic binning, comparative biology and taxonomic classification.</title>
        <authorList>
            <person name="Goeker M."/>
        </authorList>
    </citation>
    <scope>NUCLEOTIDE SEQUENCE [LARGE SCALE GENOMIC DNA]</scope>
    <source>
        <strain evidence="2 3">DSM 7051</strain>
    </source>
</reference>
<evidence type="ECO:0000313" key="3">
    <source>
        <dbReference type="Proteomes" id="UP000536262"/>
    </source>
</evidence>
<dbReference type="AlphaFoldDB" id="A0A7X0F789"/>
<dbReference type="Proteomes" id="UP000536262">
    <property type="component" value="Unassembled WGS sequence"/>
</dbReference>
<dbReference type="EMBL" id="JACHOU010000004">
    <property type="protein sequence ID" value="MBB6354414.1"/>
    <property type="molecule type" value="Genomic_DNA"/>
</dbReference>
<proteinExistence type="predicted"/>
<feature type="signal peptide" evidence="1">
    <location>
        <begin position="1"/>
        <end position="35"/>
    </location>
</feature>